<feature type="region of interest" description="Disordered" evidence="2">
    <location>
        <begin position="398"/>
        <end position="447"/>
    </location>
</feature>
<gene>
    <name evidence="3" type="ORF">THRCLA_23249</name>
</gene>
<name>A0A1V9Y8P5_9STRA</name>
<evidence type="ECO:0000256" key="1">
    <source>
        <dbReference type="SAM" id="Coils"/>
    </source>
</evidence>
<accession>A0A1V9Y8P5</accession>
<protein>
    <submittedName>
        <fullName evidence="3">Uncharacterized protein</fullName>
    </submittedName>
</protein>
<organism evidence="3 4">
    <name type="scientific">Thraustotheca clavata</name>
    <dbReference type="NCBI Taxonomy" id="74557"/>
    <lineage>
        <taxon>Eukaryota</taxon>
        <taxon>Sar</taxon>
        <taxon>Stramenopiles</taxon>
        <taxon>Oomycota</taxon>
        <taxon>Saprolegniomycetes</taxon>
        <taxon>Saprolegniales</taxon>
        <taxon>Achlyaceae</taxon>
        <taxon>Thraustotheca</taxon>
    </lineage>
</organism>
<keyword evidence="1" id="KW-0175">Coiled coil</keyword>
<evidence type="ECO:0000256" key="2">
    <source>
        <dbReference type="SAM" id="MobiDB-lite"/>
    </source>
</evidence>
<comment type="caution">
    <text evidence="3">The sequence shown here is derived from an EMBL/GenBank/DDBJ whole genome shotgun (WGS) entry which is preliminary data.</text>
</comment>
<dbReference type="STRING" id="74557.A0A1V9Y8P5"/>
<feature type="compositionally biased region" description="Basic and acidic residues" evidence="2">
    <location>
        <begin position="412"/>
        <end position="441"/>
    </location>
</feature>
<evidence type="ECO:0000313" key="4">
    <source>
        <dbReference type="Proteomes" id="UP000243217"/>
    </source>
</evidence>
<evidence type="ECO:0000313" key="3">
    <source>
        <dbReference type="EMBL" id="OQR82059.1"/>
    </source>
</evidence>
<sequence length="447" mass="51701">MSTPRSIQEDDIERLVKCRVRSEVEARKAAETTMKRAMKEATELKKELMLMRKEKAEWRFVVDLVCQSNEIASSQRTTEAPPKSVKHSSDDLLKKLNRREKDIEQLNQTLLDKDAAIEGGNQQQLQLQTQLDKATSASIELQRQLDEANESNKKTIMELRQQKLASEEARKKYQKNIKDLKDEKQQLVAENTQLTQRLEDSTSANAQTNQLKKQLQQARERLSTVVQEQDIRMQQLSGNHSLAVQELTKEHEEELKNQAQKLNEKYENDIQEKVQATSMLSQIEKEKEQVRADALRRLQEELKIEKEENVDLLQTVKSLQDKLRLVSEMLCEADRAKAEAEAEKERVMTMSSKLEHAADVCEAQAQKYKEEWIALEEKLAVVDAALRRRGISMEFLLKKKPSGNNNTEGDEEVAKSTKPLKKEIKKKSQEPELRDESDKKPIRTQRK</sequence>
<feature type="coiled-coil region" evidence="1">
    <location>
        <begin position="89"/>
        <end position="371"/>
    </location>
</feature>
<dbReference type="AlphaFoldDB" id="A0A1V9Y8P5"/>
<keyword evidence="4" id="KW-1185">Reference proteome</keyword>
<dbReference type="Proteomes" id="UP000243217">
    <property type="component" value="Unassembled WGS sequence"/>
</dbReference>
<dbReference type="EMBL" id="JNBS01004846">
    <property type="protein sequence ID" value="OQR82059.1"/>
    <property type="molecule type" value="Genomic_DNA"/>
</dbReference>
<reference evidence="3 4" key="1">
    <citation type="journal article" date="2014" name="Genome Biol. Evol.">
        <title>The secreted proteins of Achlya hypogyna and Thraustotheca clavata identify the ancestral oomycete secretome and reveal gene acquisitions by horizontal gene transfer.</title>
        <authorList>
            <person name="Misner I."/>
            <person name="Blouin N."/>
            <person name="Leonard G."/>
            <person name="Richards T.A."/>
            <person name="Lane C.E."/>
        </authorList>
    </citation>
    <scope>NUCLEOTIDE SEQUENCE [LARGE SCALE GENOMIC DNA]</scope>
    <source>
        <strain evidence="3 4">ATCC 34112</strain>
    </source>
</reference>
<dbReference type="OrthoDB" id="78284at2759"/>
<proteinExistence type="predicted"/>
<feature type="coiled-coil region" evidence="1">
    <location>
        <begin position="27"/>
        <end position="54"/>
    </location>
</feature>